<reference evidence="6" key="1">
    <citation type="submission" date="2014-02" db="EMBL/GenBank/DDBJ databases">
        <authorList>
            <person name="Gan H."/>
        </authorList>
    </citation>
    <scope>NUCLEOTIDE SEQUENCE [LARGE SCALE GENOMIC DNA]</scope>
    <source>
        <strain evidence="6">S1</strain>
    </source>
</reference>
<dbReference type="RefSeq" id="WP_009519421.1">
    <property type="nucleotide sequence ID" value="NZ_CCAE010000013.1"/>
</dbReference>
<dbReference type="Proteomes" id="UP000028878">
    <property type="component" value="Unassembled WGS sequence"/>
</dbReference>
<evidence type="ECO:0000256" key="1">
    <source>
        <dbReference type="ARBA" id="ARBA00023015"/>
    </source>
</evidence>
<dbReference type="Pfam" id="PF12833">
    <property type="entry name" value="HTH_18"/>
    <property type="match status" value="1"/>
</dbReference>
<gene>
    <name evidence="5" type="ORF">BN948_02062</name>
</gene>
<reference evidence="6" key="2">
    <citation type="submission" date="2014-11" db="EMBL/GenBank/DDBJ databases">
        <title>Draft genome sequence of Hydrogenophaga intermedia S1.</title>
        <authorList>
            <person name="Gan H.M."/>
            <person name="Chew T.H."/>
            <person name="Stolz A."/>
        </authorList>
    </citation>
    <scope>NUCLEOTIDE SEQUENCE [LARGE SCALE GENOMIC DNA]</scope>
    <source>
        <strain evidence="6">S1</strain>
    </source>
</reference>
<organism evidence="5 6">
    <name type="scientific">Hydrogenophaga intermedia</name>
    <dbReference type="NCBI Taxonomy" id="65786"/>
    <lineage>
        <taxon>Bacteria</taxon>
        <taxon>Pseudomonadati</taxon>
        <taxon>Pseudomonadota</taxon>
        <taxon>Betaproteobacteria</taxon>
        <taxon>Burkholderiales</taxon>
        <taxon>Comamonadaceae</taxon>
        <taxon>Hydrogenophaga</taxon>
    </lineage>
</organism>
<dbReference type="PROSITE" id="PS01124">
    <property type="entry name" value="HTH_ARAC_FAMILY_2"/>
    <property type="match status" value="1"/>
</dbReference>
<dbReference type="EMBL" id="CCAE010000013">
    <property type="protein sequence ID" value="CDN87637.1"/>
    <property type="molecule type" value="Genomic_DNA"/>
</dbReference>
<proteinExistence type="predicted"/>
<evidence type="ECO:0000256" key="3">
    <source>
        <dbReference type="ARBA" id="ARBA00023163"/>
    </source>
</evidence>
<dbReference type="PANTHER" id="PTHR46796">
    <property type="entry name" value="HTH-TYPE TRANSCRIPTIONAL ACTIVATOR RHAS-RELATED"/>
    <property type="match status" value="1"/>
</dbReference>
<dbReference type="GO" id="GO:0043565">
    <property type="term" value="F:sequence-specific DNA binding"/>
    <property type="evidence" value="ECO:0007669"/>
    <property type="project" value="InterPro"/>
</dbReference>
<name>A0A1L1PL17_HYDIT</name>
<sequence>MNRRRAPHPLLRPFVREVWSCAAEPVGESQARIERLLPSGFMHLVLRLDESPVRLLRSPDDAQGDALANAVLAGARTAPYLKRLHARSASVGATLLPGAAQWLFGLDADAIAGRHVPLEALLGAEARHLRARLVEAATVDARLALFEAWLLARRPPVPGQASALARLLGQSPSVGAAVRASGLSHRRFELQFRQASGLNPKAWLRVRRFQAAVKALAAREALPPAELANTLGYSDQSHFIREFRAMAGLTPGRFRALAPDEPNHLPLVPPSRG</sequence>
<dbReference type="InterPro" id="IPR009057">
    <property type="entry name" value="Homeodomain-like_sf"/>
</dbReference>
<evidence type="ECO:0000259" key="4">
    <source>
        <dbReference type="PROSITE" id="PS01124"/>
    </source>
</evidence>
<accession>A0A1L1PL17</accession>
<dbReference type="Gene3D" id="1.10.10.60">
    <property type="entry name" value="Homeodomain-like"/>
    <property type="match status" value="1"/>
</dbReference>
<evidence type="ECO:0000313" key="6">
    <source>
        <dbReference type="Proteomes" id="UP000028878"/>
    </source>
</evidence>
<dbReference type="Pfam" id="PF20240">
    <property type="entry name" value="DUF6597"/>
    <property type="match status" value="1"/>
</dbReference>
<evidence type="ECO:0000256" key="2">
    <source>
        <dbReference type="ARBA" id="ARBA00023125"/>
    </source>
</evidence>
<dbReference type="InterPro" id="IPR050204">
    <property type="entry name" value="AraC_XylS_family_regulators"/>
</dbReference>
<keyword evidence="1" id="KW-0805">Transcription regulation</keyword>
<dbReference type="SUPFAM" id="SSF46689">
    <property type="entry name" value="Homeodomain-like"/>
    <property type="match status" value="1"/>
</dbReference>
<dbReference type="AlphaFoldDB" id="A0A1L1PL17"/>
<dbReference type="InterPro" id="IPR046532">
    <property type="entry name" value="DUF6597"/>
</dbReference>
<dbReference type="InterPro" id="IPR018060">
    <property type="entry name" value="HTH_AraC"/>
</dbReference>
<evidence type="ECO:0000313" key="5">
    <source>
        <dbReference type="EMBL" id="CDN87637.1"/>
    </source>
</evidence>
<keyword evidence="3" id="KW-0804">Transcription</keyword>
<dbReference type="SMART" id="SM00342">
    <property type="entry name" value="HTH_ARAC"/>
    <property type="match status" value="1"/>
</dbReference>
<dbReference type="GO" id="GO:0003700">
    <property type="term" value="F:DNA-binding transcription factor activity"/>
    <property type="evidence" value="ECO:0007669"/>
    <property type="project" value="InterPro"/>
</dbReference>
<feature type="domain" description="HTH araC/xylS-type" evidence="4">
    <location>
        <begin position="182"/>
        <end position="257"/>
    </location>
</feature>
<keyword evidence="6" id="KW-1185">Reference proteome</keyword>
<protein>
    <submittedName>
        <fullName evidence="5">AraC family transcriptional regulator</fullName>
    </submittedName>
</protein>
<keyword evidence="2" id="KW-0238">DNA-binding</keyword>